<evidence type="ECO:0000256" key="2">
    <source>
        <dbReference type="ARBA" id="ARBA00023015"/>
    </source>
</evidence>
<evidence type="ECO:0000256" key="3">
    <source>
        <dbReference type="ARBA" id="ARBA00023125"/>
    </source>
</evidence>
<dbReference type="GO" id="GO:0003677">
    <property type="term" value="F:DNA binding"/>
    <property type="evidence" value="ECO:0007669"/>
    <property type="project" value="UniProtKB-KW"/>
</dbReference>
<dbReference type="SUPFAM" id="SSF46785">
    <property type="entry name" value="Winged helix' DNA-binding domain"/>
    <property type="match status" value="1"/>
</dbReference>
<organism evidence="6 7">
    <name type="scientific">Mesorhizobium waimense</name>
    <dbReference type="NCBI Taxonomy" id="1300307"/>
    <lineage>
        <taxon>Bacteria</taxon>
        <taxon>Pseudomonadati</taxon>
        <taxon>Pseudomonadota</taxon>
        <taxon>Alphaproteobacteria</taxon>
        <taxon>Hyphomicrobiales</taxon>
        <taxon>Phyllobacteriaceae</taxon>
        <taxon>Mesorhizobium</taxon>
    </lineage>
</organism>
<accession>A0A3A5L297</accession>
<dbReference type="Gene3D" id="3.40.190.10">
    <property type="entry name" value="Periplasmic binding protein-like II"/>
    <property type="match status" value="2"/>
</dbReference>
<dbReference type="Pfam" id="PF03466">
    <property type="entry name" value="LysR_substrate"/>
    <property type="match status" value="1"/>
</dbReference>
<dbReference type="CDD" id="cd08414">
    <property type="entry name" value="PBP2_LTTR_aromatics_like"/>
    <property type="match status" value="1"/>
</dbReference>
<evidence type="ECO:0000313" key="7">
    <source>
        <dbReference type="Proteomes" id="UP000272706"/>
    </source>
</evidence>
<gene>
    <name evidence="6" type="ORF">D3227_10340</name>
</gene>
<feature type="domain" description="HTH lysR-type" evidence="5">
    <location>
        <begin position="1"/>
        <end position="58"/>
    </location>
</feature>
<reference evidence="6 7" key="1">
    <citation type="submission" date="2018-09" db="EMBL/GenBank/DDBJ databases">
        <title>Mesorhizobium carmichaelinearum sp. nov. isolated from Carmichaelinea spp. root nodules in New Zealand.</title>
        <authorList>
            <person name="De Meyer S.E."/>
        </authorList>
    </citation>
    <scope>NUCLEOTIDE SEQUENCE [LARGE SCALE GENOMIC DNA]</scope>
    <source>
        <strain evidence="6 7">ICMP19557</strain>
    </source>
</reference>
<sequence>MDIRTLACFVAVAEDLHFRRAADRMNLTQPSLSQRIRALEIEIGAELFERDRRGVALTPAGAAFLGPARKAVEHANAARTQALRAVRGEVGRLRLGFTVIAFYGVLPEAVRMFRTRYPDVEVDLIEMNSPLLEAALAAGEIDLGVLHPPLSTPDLITHILPDEPLVLALPSAHRLAGRATIRVADLDGEPFLLAPRGIGPSIYDRVIALFQAEGLSPRIVQEVTPMTTLAGLVAAGAGLGFVTAGIARVARPGVSYRPVSPRPPSLPMAAAWREPALSASGRRFLEVVKTLIEASGP</sequence>
<dbReference type="InterPro" id="IPR036388">
    <property type="entry name" value="WH-like_DNA-bd_sf"/>
</dbReference>
<comment type="similarity">
    <text evidence="1">Belongs to the LysR transcriptional regulatory family.</text>
</comment>
<evidence type="ECO:0000256" key="4">
    <source>
        <dbReference type="ARBA" id="ARBA00023163"/>
    </source>
</evidence>
<dbReference type="Pfam" id="PF00126">
    <property type="entry name" value="HTH_1"/>
    <property type="match status" value="1"/>
</dbReference>
<dbReference type="Gene3D" id="1.10.10.10">
    <property type="entry name" value="Winged helix-like DNA-binding domain superfamily/Winged helix DNA-binding domain"/>
    <property type="match status" value="1"/>
</dbReference>
<dbReference type="PROSITE" id="PS50931">
    <property type="entry name" value="HTH_LYSR"/>
    <property type="match status" value="1"/>
</dbReference>
<keyword evidence="3" id="KW-0238">DNA-binding</keyword>
<evidence type="ECO:0000313" key="6">
    <source>
        <dbReference type="EMBL" id="RJT40443.1"/>
    </source>
</evidence>
<dbReference type="OrthoDB" id="9811588at2"/>
<evidence type="ECO:0000256" key="1">
    <source>
        <dbReference type="ARBA" id="ARBA00009437"/>
    </source>
</evidence>
<dbReference type="AlphaFoldDB" id="A0A3A5L297"/>
<keyword evidence="4" id="KW-0804">Transcription</keyword>
<dbReference type="PANTHER" id="PTHR30346">
    <property type="entry name" value="TRANSCRIPTIONAL DUAL REGULATOR HCAR-RELATED"/>
    <property type="match status" value="1"/>
</dbReference>
<keyword evidence="2" id="KW-0805">Transcription regulation</keyword>
<dbReference type="PANTHER" id="PTHR30346:SF0">
    <property type="entry name" value="HCA OPERON TRANSCRIPTIONAL ACTIVATOR HCAR"/>
    <property type="match status" value="1"/>
</dbReference>
<dbReference type="InterPro" id="IPR000847">
    <property type="entry name" value="LysR_HTH_N"/>
</dbReference>
<evidence type="ECO:0000259" key="5">
    <source>
        <dbReference type="PROSITE" id="PS50931"/>
    </source>
</evidence>
<dbReference type="GO" id="GO:0003700">
    <property type="term" value="F:DNA-binding transcription factor activity"/>
    <property type="evidence" value="ECO:0007669"/>
    <property type="project" value="InterPro"/>
</dbReference>
<comment type="caution">
    <text evidence="6">The sequence shown here is derived from an EMBL/GenBank/DDBJ whole genome shotgun (WGS) entry which is preliminary data.</text>
</comment>
<dbReference type="Proteomes" id="UP000272706">
    <property type="component" value="Unassembled WGS sequence"/>
</dbReference>
<dbReference type="RefSeq" id="WP_120014086.1">
    <property type="nucleotide sequence ID" value="NZ_QZWZ01000006.1"/>
</dbReference>
<dbReference type="PRINTS" id="PR00039">
    <property type="entry name" value="HTHLYSR"/>
</dbReference>
<dbReference type="EMBL" id="QZWZ01000006">
    <property type="protein sequence ID" value="RJT40443.1"/>
    <property type="molecule type" value="Genomic_DNA"/>
</dbReference>
<dbReference type="InterPro" id="IPR005119">
    <property type="entry name" value="LysR_subst-bd"/>
</dbReference>
<dbReference type="SUPFAM" id="SSF53850">
    <property type="entry name" value="Periplasmic binding protein-like II"/>
    <property type="match status" value="1"/>
</dbReference>
<dbReference type="FunFam" id="1.10.10.10:FF:000001">
    <property type="entry name" value="LysR family transcriptional regulator"/>
    <property type="match status" value="1"/>
</dbReference>
<dbReference type="InterPro" id="IPR036390">
    <property type="entry name" value="WH_DNA-bd_sf"/>
</dbReference>
<protein>
    <submittedName>
        <fullName evidence="6">LysR family transcriptional regulator</fullName>
    </submittedName>
</protein>
<dbReference type="GO" id="GO:0032993">
    <property type="term" value="C:protein-DNA complex"/>
    <property type="evidence" value="ECO:0007669"/>
    <property type="project" value="TreeGrafter"/>
</dbReference>
<name>A0A3A5L297_9HYPH</name>
<proteinExistence type="inferred from homology"/>
<keyword evidence="7" id="KW-1185">Reference proteome</keyword>